<dbReference type="Proteomes" id="UP000077202">
    <property type="component" value="Unassembled WGS sequence"/>
</dbReference>
<feature type="compositionally biased region" description="Low complexity" evidence="3">
    <location>
        <begin position="102"/>
        <end position="116"/>
    </location>
</feature>
<dbReference type="InterPro" id="IPR002885">
    <property type="entry name" value="PPR_rpt"/>
</dbReference>
<dbReference type="Pfam" id="PF13041">
    <property type="entry name" value="PPR_2"/>
    <property type="match status" value="1"/>
</dbReference>
<evidence type="ECO:0000256" key="3">
    <source>
        <dbReference type="SAM" id="MobiDB-lite"/>
    </source>
</evidence>
<reference evidence="5" key="1">
    <citation type="submission" date="2016-03" db="EMBL/GenBank/DDBJ databases">
        <title>Mechanisms controlling the formation of the plant cell surface in tip-growing cells are functionally conserved among land plants.</title>
        <authorList>
            <person name="Honkanen S."/>
            <person name="Jones V.A."/>
            <person name="Morieri G."/>
            <person name="Champion C."/>
            <person name="Hetherington A.J."/>
            <person name="Kelly S."/>
            <person name="Saint-Marcoux D."/>
            <person name="Proust H."/>
            <person name="Prescott H."/>
            <person name="Dolan L."/>
        </authorList>
    </citation>
    <scope>NUCLEOTIDE SEQUENCE [LARGE SCALE GENOMIC DNA]</scope>
    <source>
        <tissue evidence="5">Whole gametophyte</tissue>
    </source>
</reference>
<dbReference type="Pfam" id="PF12854">
    <property type="entry name" value="PPR_1"/>
    <property type="match status" value="1"/>
</dbReference>
<feature type="compositionally biased region" description="Polar residues" evidence="3">
    <location>
        <begin position="362"/>
        <end position="382"/>
    </location>
</feature>
<dbReference type="InterPro" id="IPR053303">
    <property type="entry name" value="Chloroplast_PPR"/>
</dbReference>
<evidence type="ECO:0000259" key="4">
    <source>
        <dbReference type="Pfam" id="PF17177"/>
    </source>
</evidence>
<dbReference type="PROSITE" id="PS51375">
    <property type="entry name" value="PPR"/>
    <property type="match status" value="10"/>
</dbReference>
<organism evidence="5 6">
    <name type="scientific">Marchantia polymorpha subsp. ruderalis</name>
    <dbReference type="NCBI Taxonomy" id="1480154"/>
    <lineage>
        <taxon>Eukaryota</taxon>
        <taxon>Viridiplantae</taxon>
        <taxon>Streptophyta</taxon>
        <taxon>Embryophyta</taxon>
        <taxon>Marchantiophyta</taxon>
        <taxon>Marchantiopsida</taxon>
        <taxon>Marchantiidae</taxon>
        <taxon>Marchantiales</taxon>
        <taxon>Marchantiaceae</taxon>
        <taxon>Marchantia</taxon>
    </lineage>
</organism>
<dbReference type="EMBL" id="LVLJ01002594">
    <property type="protein sequence ID" value="OAE24485.1"/>
    <property type="molecule type" value="Genomic_DNA"/>
</dbReference>
<feature type="region of interest" description="Disordered" evidence="3">
    <location>
        <begin position="329"/>
        <end position="382"/>
    </location>
</feature>
<feature type="repeat" description="PPR" evidence="2">
    <location>
        <begin position="539"/>
        <end position="573"/>
    </location>
</feature>
<feature type="repeat" description="PPR" evidence="2">
    <location>
        <begin position="681"/>
        <end position="715"/>
    </location>
</feature>
<feature type="compositionally biased region" description="Polar residues" evidence="3">
    <location>
        <begin position="130"/>
        <end position="142"/>
    </location>
</feature>
<dbReference type="InterPro" id="IPR033443">
    <property type="entry name" value="PROP1-like_PPR_dom"/>
</dbReference>
<accession>A0A176VWG0</accession>
<dbReference type="PANTHER" id="PTHR47935:SF1">
    <property type="entry name" value="PENTATRICOPEPTIDE REPEAT-CONTAINING PROTEIN MRL1, CHLOROPLASTIC"/>
    <property type="match status" value="1"/>
</dbReference>
<protein>
    <recommendedName>
        <fullName evidence="4">PROP1-like PPR domain-containing protein</fullName>
    </recommendedName>
</protein>
<keyword evidence="6" id="KW-1185">Reference proteome</keyword>
<feature type="repeat" description="PPR" evidence="2">
    <location>
        <begin position="469"/>
        <end position="503"/>
    </location>
</feature>
<evidence type="ECO:0000313" key="5">
    <source>
        <dbReference type="EMBL" id="OAE24485.1"/>
    </source>
</evidence>
<evidence type="ECO:0000256" key="1">
    <source>
        <dbReference type="ARBA" id="ARBA00022737"/>
    </source>
</evidence>
<feature type="repeat" description="PPR" evidence="2">
    <location>
        <begin position="611"/>
        <end position="645"/>
    </location>
</feature>
<gene>
    <name evidence="5" type="ORF">AXG93_1615s1390</name>
</gene>
<evidence type="ECO:0000256" key="2">
    <source>
        <dbReference type="PROSITE-ProRule" id="PRU00708"/>
    </source>
</evidence>
<dbReference type="AlphaFoldDB" id="A0A176VWG0"/>
<keyword evidence="1" id="KW-0677">Repeat</keyword>
<feature type="region of interest" description="Disordered" evidence="3">
    <location>
        <begin position="102"/>
        <end position="144"/>
    </location>
</feature>
<sequence length="1175" mass="127139">MDFVRVQGLTLRPPSETVRGCSRRHRQQMQLKLGSVYQSGGNSGVFQKLKPGLALRPGGRRCRGKGTGGVRASIPPDAAVAAFTTAVAGCWLYMNKLKLSSTSPENSESAATASASLKPRTSLSGPDISSIHSQRTEATSAEASVLPDHVLEIQEQHEHRYMSGFLASTSESTSDDHVHITDHLEVVQESEETDAPVVESSPQQSLITSVVEADSGVVSSPAVEINGTFSSLKGEMVDSPAAVLELQLDCDVNIVESLEERLSVVDSSDLASRLIESGDESVASEEASAPEDAVTVIEEADALASIVSKVNSASTLQPETTVLTEQIPEASPGISSVKDVEPRAAQGNGNSRRLHIVPKVSSPVTSDKSKGSSLNQKVANKTTGRKLPTRLSDILPIEETADAELHLKIYRALISSGRIQDSVLLLEAMDKVNILDTSKIHQSRFFKTCQSQKAVKEAFRFTRLISRPTLNTYNMLISVCREARDVDAGLRALSAAEKSGFKPDAILYTTLISTCAKAAKVDIAFKVYHDMEAAGVVPNIQTYGSLIDGCARAGQIAKAFGVYGIMLSKQVKPDIAIFNTLINACGRAGALERAFDVLADMKGEPCFLKPNHVTYGALIMACAKAGQVERAFEVYRSMRKSGTKGTLECYTAAVHACSQTGDLDLAHTVLEDMKVDGMQPDEIFFSALVDVAGQATDLEGAFKILDEMKEFGLTPKSITYSAVMGVCSNTGNWERALNLYHEIKESGLVPTVSTFNALITALSNAKQINPAFSVLEEMKGVGVMPDQITYSILLAACETLDEPDIGFQLYAKARGEGLVPNQSICDSVIGMCYARIRQRLPAPGYLETRGVLAGSSMEEPHKQWTSWALSAYRQTVAAGYTPTIKSVSLLMGCLRKHETPERRTALEDSLFAHHEIPENQPLSILDSGSLYDPKALAIFEEAATMGIVPRFNYTAGPITLSAETLPSYVAEVSLITLLKGLKKRHYAGAQLYPVTINHFVEIKRTLTATREVKELHISGRSGQAMAALLRRLKLHYQGHESSGKLRITVASIKKWLKPISQSEVAAETQQSQRPSSMSPRNVFVAKSIAEQQRAIRTGGGPNFPNRAGRESQVLDIYRKQVSQVGAWDLKEGDLETEQENFSLNSTTSTGKVYGARRLQSVVASAVKDVPSKPRP</sequence>
<feature type="repeat" description="PPR" evidence="2">
    <location>
        <begin position="786"/>
        <end position="820"/>
    </location>
</feature>
<feature type="repeat" description="PPR" evidence="2">
    <location>
        <begin position="751"/>
        <end position="785"/>
    </location>
</feature>
<dbReference type="Gene3D" id="1.25.40.10">
    <property type="entry name" value="Tetratricopeptide repeat domain"/>
    <property type="match status" value="3"/>
</dbReference>
<feature type="repeat" description="PPR" evidence="2">
    <location>
        <begin position="504"/>
        <end position="538"/>
    </location>
</feature>
<dbReference type="NCBIfam" id="TIGR00756">
    <property type="entry name" value="PPR"/>
    <property type="match status" value="8"/>
</dbReference>
<proteinExistence type="predicted"/>
<feature type="domain" description="PROP1-like PPR" evidence="4">
    <location>
        <begin position="547"/>
        <end position="694"/>
    </location>
</feature>
<evidence type="ECO:0000313" key="6">
    <source>
        <dbReference type="Proteomes" id="UP000077202"/>
    </source>
</evidence>
<feature type="repeat" description="PPR" evidence="2">
    <location>
        <begin position="574"/>
        <end position="608"/>
    </location>
</feature>
<dbReference type="PANTHER" id="PTHR47935">
    <property type="entry name" value="PENTATRICOPEPTIDE REPEAT-CONTAINING PROTEIN MRL1, CHLOROPLASTIC"/>
    <property type="match status" value="1"/>
</dbReference>
<feature type="repeat" description="PPR" evidence="2">
    <location>
        <begin position="716"/>
        <end position="750"/>
    </location>
</feature>
<feature type="repeat" description="PPR" evidence="2">
    <location>
        <begin position="646"/>
        <end position="680"/>
    </location>
</feature>
<dbReference type="Pfam" id="PF17177">
    <property type="entry name" value="PPR_long"/>
    <property type="match status" value="1"/>
</dbReference>
<comment type="caution">
    <text evidence="5">The sequence shown here is derived from an EMBL/GenBank/DDBJ whole genome shotgun (WGS) entry which is preliminary data.</text>
</comment>
<name>A0A176VWG0_MARPO</name>
<dbReference type="Pfam" id="PF01535">
    <property type="entry name" value="PPR"/>
    <property type="match status" value="1"/>
</dbReference>
<dbReference type="InterPro" id="IPR011990">
    <property type="entry name" value="TPR-like_helical_dom_sf"/>
</dbReference>